<evidence type="ECO:0000313" key="2">
    <source>
        <dbReference type="EMBL" id="SDL10525.1"/>
    </source>
</evidence>
<dbReference type="SUPFAM" id="SSF53448">
    <property type="entry name" value="Nucleotide-diphospho-sugar transferases"/>
    <property type="match status" value="1"/>
</dbReference>
<reference evidence="3" key="1">
    <citation type="submission" date="2016-10" db="EMBL/GenBank/DDBJ databases">
        <authorList>
            <person name="Varghese N."/>
            <person name="Submissions S."/>
        </authorList>
    </citation>
    <scope>NUCLEOTIDE SEQUENCE [LARGE SCALE GENOMIC DNA]</scope>
    <source>
        <strain evidence="3">DSM 16995</strain>
    </source>
</reference>
<evidence type="ECO:0000259" key="1">
    <source>
        <dbReference type="Pfam" id="PF14134"/>
    </source>
</evidence>
<sequence>MSTEKEFREVEKKLQNIIGGSISARVLADQFMRLKKGFPATNLERSCTLKDGISIIPEEDRDGLIGIFNDAVDIGRITKFVPASGAATRMFKFLLEFLKTGHKNFESNPDCDEASLQMARTFVDSLSKFAFYGELKESMKQGGEDLDECLAQNDCRTILEYLLTEKGLNYSQYPKGLIPFHVYGDGSRTPFEEHILEAIEYAKDEEGKIRLHFTIAPDNEKKAKKHIAEALGKFPEFDFDISYSEQSRKTDTIAVDLNNEIFRTDDNKVLFRPAGHGALLVNLNELKGDIVFLKNIDNVVPDNFKADTIEYKKLLGGLLVLLQSQIFDCIKMLKKPSLTEFEVAVTSLFVVTRLHMTLPADFVKMPLVTKAEILISRLNKPIRVCGMVKNQGEPGGGPFWVVGSDGIISPQIVEKSQVDMDSSKQVEILKSSTHFNPVDIVCGLRDYRGRQFDLMKFTDPETGFISYKSEQGRKLKALELPGLWNGSMADWLTVFVEVPLSTFSPVKTVNDLLKDEHQL</sequence>
<dbReference type="STRING" id="246191.SAMN05660337_2098"/>
<dbReference type="InterPro" id="IPR025393">
    <property type="entry name" value="DUF4301"/>
</dbReference>
<feature type="domain" description="DUF4301" evidence="1">
    <location>
        <begin position="12"/>
        <end position="518"/>
    </location>
</feature>
<dbReference type="EMBL" id="FNGA01000003">
    <property type="protein sequence ID" value="SDL10525.1"/>
    <property type="molecule type" value="Genomic_DNA"/>
</dbReference>
<dbReference type="Pfam" id="PF14134">
    <property type="entry name" value="DUF4301"/>
    <property type="match status" value="1"/>
</dbReference>
<name>A0A1G9HCF2_9BACT</name>
<keyword evidence="3" id="KW-1185">Reference proteome</keyword>
<evidence type="ECO:0000313" key="3">
    <source>
        <dbReference type="Proteomes" id="UP000199053"/>
    </source>
</evidence>
<dbReference type="AlphaFoldDB" id="A0A1G9HCF2"/>
<proteinExistence type="predicted"/>
<accession>A0A1G9HCF2</accession>
<gene>
    <name evidence="2" type="ORF">SAMN05660337_2098</name>
</gene>
<protein>
    <recommendedName>
        <fullName evidence="1">DUF4301 domain-containing protein</fullName>
    </recommendedName>
</protein>
<dbReference type="RefSeq" id="WP_092160852.1">
    <property type="nucleotide sequence ID" value="NZ_FNGA01000003.1"/>
</dbReference>
<dbReference type="InterPro" id="IPR029044">
    <property type="entry name" value="Nucleotide-diphossugar_trans"/>
</dbReference>
<dbReference type="OrthoDB" id="5572060at2"/>
<organism evidence="2 3">
    <name type="scientific">Maridesulfovibrio ferrireducens</name>
    <dbReference type="NCBI Taxonomy" id="246191"/>
    <lineage>
        <taxon>Bacteria</taxon>
        <taxon>Pseudomonadati</taxon>
        <taxon>Thermodesulfobacteriota</taxon>
        <taxon>Desulfovibrionia</taxon>
        <taxon>Desulfovibrionales</taxon>
        <taxon>Desulfovibrionaceae</taxon>
        <taxon>Maridesulfovibrio</taxon>
    </lineage>
</organism>
<dbReference type="Proteomes" id="UP000199053">
    <property type="component" value="Unassembled WGS sequence"/>
</dbReference>